<dbReference type="PATRIC" id="fig|479117.4.peg.588"/>
<evidence type="ECO:0000256" key="3">
    <source>
        <dbReference type="ARBA" id="ARBA00022723"/>
    </source>
</evidence>
<dbReference type="InterPro" id="IPR015797">
    <property type="entry name" value="NUDIX_hydrolase-like_dom_sf"/>
</dbReference>
<dbReference type="AlphaFoldDB" id="A0A150HAN0"/>
<evidence type="ECO:0000313" key="9">
    <source>
        <dbReference type="Proteomes" id="UP000243589"/>
    </source>
</evidence>
<sequence length="230" mass="25320">MAAVSDERLVEALSGLAQSDISDHWIHHRRPKQDDSVRPAAVLMLFGRGTQPRTEAGLREQDRLGDFGDVDVVLLKRAETLRNHPGQVAFPGGRKDPEDATAIDAALREAQEETGVDPGRVDVMGTWPSLWVPVSRHSVTPVIASWDGLQSLRAVDQAESSSVYRVPVADLVAPDNRGVFEVPKTGWHSPVFDAGVLRSWGFTAGILDSAFEALGWSREWDRSNRLHIDM</sequence>
<protein>
    <submittedName>
        <fullName evidence="8">Putative Nudix hydrolase NudL</fullName>
    </submittedName>
</protein>
<evidence type="ECO:0000256" key="6">
    <source>
        <dbReference type="ARBA" id="ARBA00023211"/>
    </source>
</evidence>
<comment type="cofactor">
    <cofactor evidence="2">
        <name>Mg(2+)</name>
        <dbReference type="ChEBI" id="CHEBI:18420"/>
    </cofactor>
</comment>
<dbReference type="PROSITE" id="PS51462">
    <property type="entry name" value="NUDIX"/>
    <property type="match status" value="1"/>
</dbReference>
<dbReference type="GO" id="GO:0010945">
    <property type="term" value="F:coenzyme A diphosphatase activity"/>
    <property type="evidence" value="ECO:0007669"/>
    <property type="project" value="InterPro"/>
</dbReference>
<comment type="caution">
    <text evidence="8">The sequence shown here is derived from an EMBL/GenBank/DDBJ whole genome shotgun (WGS) entry which is preliminary data.</text>
</comment>
<keyword evidence="4 8" id="KW-0378">Hydrolase</keyword>
<dbReference type="Pfam" id="PF00293">
    <property type="entry name" value="NUDIX"/>
    <property type="match status" value="1"/>
</dbReference>
<evidence type="ECO:0000256" key="2">
    <source>
        <dbReference type="ARBA" id="ARBA00001946"/>
    </source>
</evidence>
<keyword evidence="3" id="KW-0479">Metal-binding</keyword>
<name>A0A150HAN0_9MICO</name>
<accession>A0A150HAN0</accession>
<dbReference type="SUPFAM" id="SSF55811">
    <property type="entry name" value="Nudix"/>
    <property type="match status" value="1"/>
</dbReference>
<organism evidence="8 9">
    <name type="scientific">Brevibacterium ravenspurgense</name>
    <dbReference type="NCBI Taxonomy" id="479117"/>
    <lineage>
        <taxon>Bacteria</taxon>
        <taxon>Bacillati</taxon>
        <taxon>Actinomycetota</taxon>
        <taxon>Actinomycetes</taxon>
        <taxon>Micrococcales</taxon>
        <taxon>Brevibacteriaceae</taxon>
        <taxon>Brevibacterium</taxon>
    </lineage>
</organism>
<keyword evidence="6" id="KW-0464">Manganese</keyword>
<evidence type="ECO:0000256" key="4">
    <source>
        <dbReference type="ARBA" id="ARBA00022801"/>
    </source>
</evidence>
<dbReference type="InterPro" id="IPR045121">
    <property type="entry name" value="CoAse"/>
</dbReference>
<proteinExistence type="predicted"/>
<evidence type="ECO:0000259" key="7">
    <source>
        <dbReference type="PROSITE" id="PS51462"/>
    </source>
</evidence>
<comment type="cofactor">
    <cofactor evidence="1">
        <name>Mn(2+)</name>
        <dbReference type="ChEBI" id="CHEBI:29035"/>
    </cofactor>
</comment>
<dbReference type="GO" id="GO:0046872">
    <property type="term" value="F:metal ion binding"/>
    <property type="evidence" value="ECO:0007669"/>
    <property type="project" value="UniProtKB-KW"/>
</dbReference>
<dbReference type="Proteomes" id="UP000243589">
    <property type="component" value="Unassembled WGS sequence"/>
</dbReference>
<keyword evidence="5" id="KW-0460">Magnesium</keyword>
<dbReference type="EMBL" id="LQQC01000007">
    <property type="protein sequence ID" value="KXZ59034.1"/>
    <property type="molecule type" value="Genomic_DNA"/>
</dbReference>
<dbReference type="PANTHER" id="PTHR12992">
    <property type="entry name" value="NUDIX HYDROLASE"/>
    <property type="match status" value="1"/>
</dbReference>
<dbReference type="InterPro" id="IPR000086">
    <property type="entry name" value="NUDIX_hydrolase_dom"/>
</dbReference>
<feature type="domain" description="Nudix hydrolase" evidence="7">
    <location>
        <begin position="36"/>
        <end position="194"/>
    </location>
</feature>
<evidence type="ECO:0000256" key="1">
    <source>
        <dbReference type="ARBA" id="ARBA00001936"/>
    </source>
</evidence>
<reference evidence="8 9" key="1">
    <citation type="submission" date="2016-01" db="EMBL/GenBank/DDBJ databases">
        <title>Use of Whole Genome Sequencing to ascertain that Brevibacterium massiliense (Roux, Raoult 2009) is a later heterotypic synonym of Brevibacterium ravenspurgense (Mages 2008).</title>
        <authorList>
            <person name="Bernier A.-M."/>
            <person name="Burdz T."/>
            <person name="Huynh C."/>
            <person name="Pachecho A.L."/>
            <person name="Wiebe D."/>
            <person name="Bonner C."/>
            <person name="Bernard K."/>
        </authorList>
    </citation>
    <scope>NUCLEOTIDE SEQUENCE [LARGE SCALE GENOMIC DNA]</scope>
    <source>
        <strain evidence="8 9">CCUG56047</strain>
    </source>
</reference>
<evidence type="ECO:0000256" key="5">
    <source>
        <dbReference type="ARBA" id="ARBA00022842"/>
    </source>
</evidence>
<dbReference type="CDD" id="cd03426">
    <property type="entry name" value="NUDIX_CoAse_Nudt7"/>
    <property type="match status" value="1"/>
</dbReference>
<evidence type="ECO:0000313" key="8">
    <source>
        <dbReference type="EMBL" id="KXZ59034.1"/>
    </source>
</evidence>
<gene>
    <name evidence="8" type="primary">nudL</name>
    <name evidence="8" type="ORF">Bravens_00587</name>
</gene>
<dbReference type="PANTHER" id="PTHR12992:SF11">
    <property type="entry name" value="MITOCHONDRIAL COENZYME A DIPHOSPHATASE NUDT8"/>
    <property type="match status" value="1"/>
</dbReference>
<keyword evidence="9" id="KW-1185">Reference proteome</keyword>
<dbReference type="Gene3D" id="3.90.79.10">
    <property type="entry name" value="Nucleoside Triphosphate Pyrophosphohydrolase"/>
    <property type="match status" value="1"/>
</dbReference>